<proteinExistence type="predicted"/>
<accession>A0A8J3JDH1</accession>
<gene>
    <name evidence="1" type="ORF">Cba03nite_42410</name>
</gene>
<keyword evidence="2" id="KW-1185">Reference proteome</keyword>
<organism evidence="1 2">
    <name type="scientific">Catellatospora bangladeshensis</name>
    <dbReference type="NCBI Taxonomy" id="310355"/>
    <lineage>
        <taxon>Bacteria</taxon>
        <taxon>Bacillati</taxon>
        <taxon>Actinomycetota</taxon>
        <taxon>Actinomycetes</taxon>
        <taxon>Micromonosporales</taxon>
        <taxon>Micromonosporaceae</taxon>
        <taxon>Catellatospora</taxon>
    </lineage>
</organism>
<name>A0A8J3JDH1_9ACTN</name>
<dbReference type="Proteomes" id="UP000601223">
    <property type="component" value="Unassembled WGS sequence"/>
</dbReference>
<dbReference type="EMBL" id="BONF01000025">
    <property type="protein sequence ID" value="GIF82892.1"/>
    <property type="molecule type" value="Genomic_DNA"/>
</dbReference>
<evidence type="ECO:0000313" key="1">
    <source>
        <dbReference type="EMBL" id="GIF82892.1"/>
    </source>
</evidence>
<comment type="caution">
    <text evidence="1">The sequence shown here is derived from an EMBL/GenBank/DDBJ whole genome shotgun (WGS) entry which is preliminary data.</text>
</comment>
<reference evidence="1 2" key="1">
    <citation type="submission" date="2021-01" db="EMBL/GenBank/DDBJ databases">
        <title>Whole genome shotgun sequence of Catellatospora bangladeshensis NBRC 107357.</title>
        <authorList>
            <person name="Komaki H."/>
            <person name="Tamura T."/>
        </authorList>
    </citation>
    <scope>NUCLEOTIDE SEQUENCE [LARGE SCALE GENOMIC DNA]</scope>
    <source>
        <strain evidence="1 2">NBRC 107357</strain>
    </source>
</reference>
<evidence type="ECO:0008006" key="3">
    <source>
        <dbReference type="Google" id="ProtNLM"/>
    </source>
</evidence>
<protein>
    <recommendedName>
        <fullName evidence="3">Secreted protein</fullName>
    </recommendedName>
</protein>
<dbReference type="AlphaFoldDB" id="A0A8J3JDH1"/>
<sequence length="265" mass="28523">MLGVAFLATVAYVLTVLPGRSVPVPTAAAPVPSPSPSLHGDGLSDSHDGYLIQAVTLPARRGKAVPVAFRIHGPDGTPQTEYELLQTKLLHLYLVRDDMSGYQHLHPELSGDTWTAKVDITDGGAYRFYAEFVPKGRDVAGHPTTLGLPFVIPGDTKVAPLPGPAPSAVAGRYVVNRLDGTAHLRVGRSGLLSFDVPGVRLEPYLGALAHMSAFEVRTQALTHLHPAAEELTFHVQFANRGEYRLFMDFQVAGKPQRAAFTVFVT</sequence>
<evidence type="ECO:0000313" key="2">
    <source>
        <dbReference type="Proteomes" id="UP000601223"/>
    </source>
</evidence>